<reference evidence="1 2" key="1">
    <citation type="journal article" date="2024" name="Commun. Biol.">
        <title>Comparative genomic analysis of thermophilic fungi reveals convergent evolutionary adaptations and gene losses.</title>
        <authorList>
            <person name="Steindorff A.S."/>
            <person name="Aguilar-Pontes M.V."/>
            <person name="Robinson A.J."/>
            <person name="Andreopoulos B."/>
            <person name="LaButti K."/>
            <person name="Kuo A."/>
            <person name="Mondo S."/>
            <person name="Riley R."/>
            <person name="Otillar R."/>
            <person name="Haridas S."/>
            <person name="Lipzen A."/>
            <person name="Grimwood J."/>
            <person name="Schmutz J."/>
            <person name="Clum A."/>
            <person name="Reid I.D."/>
            <person name="Moisan M.C."/>
            <person name="Butler G."/>
            <person name="Nguyen T.T.M."/>
            <person name="Dewar K."/>
            <person name="Conant G."/>
            <person name="Drula E."/>
            <person name="Henrissat B."/>
            <person name="Hansel C."/>
            <person name="Singer S."/>
            <person name="Hutchinson M.I."/>
            <person name="de Vries R.P."/>
            <person name="Natvig D.O."/>
            <person name="Powell A.J."/>
            <person name="Tsang A."/>
            <person name="Grigoriev I.V."/>
        </authorList>
    </citation>
    <scope>NUCLEOTIDE SEQUENCE [LARGE SCALE GENOMIC DNA]</scope>
    <source>
        <strain evidence="1 2">ATCC 24622</strain>
    </source>
</reference>
<name>A0ABR3VTQ6_9PEZI</name>
<accession>A0ABR3VTQ6</accession>
<evidence type="ECO:0000313" key="1">
    <source>
        <dbReference type="EMBL" id="KAL1845043.1"/>
    </source>
</evidence>
<proteinExistence type="predicted"/>
<sequence length="75" mass="8591">MVKKRIRSLFTVAYRRDWKGTPRQAIAKCEARPGTMQARLPSTILQQACLCSLCLPESRQDKQTGWDAHVQMLES</sequence>
<comment type="caution">
    <text evidence="1">The sequence shown here is derived from an EMBL/GenBank/DDBJ whole genome shotgun (WGS) entry which is preliminary data.</text>
</comment>
<dbReference type="Proteomes" id="UP001586593">
    <property type="component" value="Unassembled WGS sequence"/>
</dbReference>
<protein>
    <submittedName>
        <fullName evidence="1">Uncharacterized protein</fullName>
    </submittedName>
</protein>
<organism evidence="1 2">
    <name type="scientific">Phialemonium thermophilum</name>
    <dbReference type="NCBI Taxonomy" id="223376"/>
    <lineage>
        <taxon>Eukaryota</taxon>
        <taxon>Fungi</taxon>
        <taxon>Dikarya</taxon>
        <taxon>Ascomycota</taxon>
        <taxon>Pezizomycotina</taxon>
        <taxon>Sordariomycetes</taxon>
        <taxon>Sordariomycetidae</taxon>
        <taxon>Cephalothecales</taxon>
        <taxon>Cephalothecaceae</taxon>
        <taxon>Phialemonium</taxon>
    </lineage>
</organism>
<gene>
    <name evidence="1" type="ORF">VTK73DRAFT_1291</name>
</gene>
<dbReference type="EMBL" id="JAZHXJ010001302">
    <property type="protein sequence ID" value="KAL1845043.1"/>
    <property type="molecule type" value="Genomic_DNA"/>
</dbReference>
<keyword evidence="2" id="KW-1185">Reference proteome</keyword>
<evidence type="ECO:0000313" key="2">
    <source>
        <dbReference type="Proteomes" id="UP001586593"/>
    </source>
</evidence>